<reference evidence="6" key="1">
    <citation type="submission" date="2013-02" db="EMBL/GenBank/DDBJ databases">
        <authorList>
            <person name="Hughes D."/>
        </authorList>
    </citation>
    <scope>NUCLEOTIDE SEQUENCE</scope>
    <source>
        <strain>Durham</strain>
        <strain evidence="6">NC isolate 2 -- Noor lab</strain>
    </source>
</reference>
<evidence type="ECO:0000313" key="6">
    <source>
        <dbReference type="Proteomes" id="UP000015102"/>
    </source>
</evidence>
<evidence type="ECO:0000256" key="2">
    <source>
        <dbReference type="ARBA" id="ARBA00022737"/>
    </source>
</evidence>
<dbReference type="Proteomes" id="UP000015102">
    <property type="component" value="Unassembled WGS sequence"/>
</dbReference>
<dbReference type="PROSITE" id="PS50222">
    <property type="entry name" value="EF_HAND_2"/>
    <property type="match status" value="2"/>
</dbReference>
<keyword evidence="1" id="KW-0479">Metal-binding</keyword>
<dbReference type="Pfam" id="PF13499">
    <property type="entry name" value="EF-hand_7"/>
    <property type="match status" value="1"/>
</dbReference>
<organism evidence="5 6">
    <name type="scientific">Megaselia scalaris</name>
    <name type="common">Humpbacked fly</name>
    <name type="synonym">Phora scalaris</name>
    <dbReference type="NCBI Taxonomy" id="36166"/>
    <lineage>
        <taxon>Eukaryota</taxon>
        <taxon>Metazoa</taxon>
        <taxon>Ecdysozoa</taxon>
        <taxon>Arthropoda</taxon>
        <taxon>Hexapoda</taxon>
        <taxon>Insecta</taxon>
        <taxon>Pterygota</taxon>
        <taxon>Neoptera</taxon>
        <taxon>Endopterygota</taxon>
        <taxon>Diptera</taxon>
        <taxon>Brachycera</taxon>
        <taxon>Muscomorpha</taxon>
        <taxon>Platypezoidea</taxon>
        <taxon>Phoridae</taxon>
        <taxon>Megaseliini</taxon>
        <taxon>Megaselia</taxon>
    </lineage>
</organism>
<evidence type="ECO:0000256" key="1">
    <source>
        <dbReference type="ARBA" id="ARBA00022723"/>
    </source>
</evidence>
<reference evidence="5" key="2">
    <citation type="submission" date="2015-06" db="UniProtKB">
        <authorList>
            <consortium name="EnsemblMetazoa"/>
        </authorList>
    </citation>
    <scope>IDENTIFICATION</scope>
</reference>
<dbReference type="AlphaFoldDB" id="T1GHZ7"/>
<sequence length="54" mass="6111">MDDDGNKALNLEEFTKGIRDFGLDCSKDEVHEIFQRFDVDGNGSVNMTEFLLAL</sequence>
<dbReference type="InterPro" id="IPR018247">
    <property type="entry name" value="EF_Hand_1_Ca_BS"/>
</dbReference>
<name>T1GHZ7_MEGSC</name>
<keyword evidence="3" id="KW-0106">Calcium</keyword>
<dbReference type="InterPro" id="IPR051581">
    <property type="entry name" value="Ca-bind"/>
</dbReference>
<keyword evidence="6" id="KW-1185">Reference proteome</keyword>
<dbReference type="Gene3D" id="1.10.238.10">
    <property type="entry name" value="EF-hand"/>
    <property type="match status" value="1"/>
</dbReference>
<dbReference type="CDD" id="cd00051">
    <property type="entry name" value="EFh"/>
    <property type="match status" value="1"/>
</dbReference>
<dbReference type="InterPro" id="IPR002048">
    <property type="entry name" value="EF_hand_dom"/>
</dbReference>
<dbReference type="PROSITE" id="PS00018">
    <property type="entry name" value="EF_HAND_1"/>
    <property type="match status" value="2"/>
</dbReference>
<dbReference type="EMBL" id="CAQQ02017044">
    <property type="status" value="NOT_ANNOTATED_CDS"/>
    <property type="molecule type" value="Genomic_DNA"/>
</dbReference>
<protein>
    <recommendedName>
        <fullName evidence="4">EF-hand domain-containing protein</fullName>
    </recommendedName>
</protein>
<dbReference type="EMBL" id="CAQQ02017043">
    <property type="status" value="NOT_ANNOTATED_CDS"/>
    <property type="molecule type" value="Genomic_DNA"/>
</dbReference>
<evidence type="ECO:0000256" key="3">
    <source>
        <dbReference type="ARBA" id="ARBA00022837"/>
    </source>
</evidence>
<dbReference type="GO" id="GO:0005509">
    <property type="term" value="F:calcium ion binding"/>
    <property type="evidence" value="ECO:0007669"/>
    <property type="project" value="InterPro"/>
</dbReference>
<dbReference type="HOGENOM" id="CLU_061288_22_5_1"/>
<dbReference type="PANTHER" id="PTHR34524">
    <property type="entry name" value="CALCYPHOSIN"/>
    <property type="match status" value="1"/>
</dbReference>
<feature type="domain" description="EF-hand" evidence="4">
    <location>
        <begin position="25"/>
        <end position="54"/>
    </location>
</feature>
<dbReference type="PANTHER" id="PTHR34524:SF6">
    <property type="entry name" value="CALCYPHOSINE LIKE"/>
    <property type="match status" value="1"/>
</dbReference>
<keyword evidence="2" id="KW-0677">Repeat</keyword>
<proteinExistence type="predicted"/>
<feature type="domain" description="EF-hand" evidence="4">
    <location>
        <begin position="1"/>
        <end position="24"/>
    </location>
</feature>
<evidence type="ECO:0000313" key="5">
    <source>
        <dbReference type="EnsemblMetazoa" id="MESCA003063-PA"/>
    </source>
</evidence>
<evidence type="ECO:0000259" key="4">
    <source>
        <dbReference type="PROSITE" id="PS50222"/>
    </source>
</evidence>
<dbReference type="STRING" id="36166.T1GHZ7"/>
<accession>T1GHZ7</accession>
<dbReference type="InterPro" id="IPR011992">
    <property type="entry name" value="EF-hand-dom_pair"/>
</dbReference>
<dbReference type="EnsemblMetazoa" id="MESCA003063-RA">
    <property type="protein sequence ID" value="MESCA003063-PA"/>
    <property type="gene ID" value="MESCA003063"/>
</dbReference>
<dbReference type="SUPFAM" id="SSF47473">
    <property type="entry name" value="EF-hand"/>
    <property type="match status" value="1"/>
</dbReference>